<keyword evidence="2" id="KW-1185">Reference proteome</keyword>
<protein>
    <submittedName>
        <fullName evidence="1">Uncharacterized protein</fullName>
    </submittedName>
</protein>
<sequence>MKGEVKTELEALCYHSYGCMQTFATMLVQSVKGYNSPHGLTLDLEYSARRDKGKDQHVVVRLPKRNLERRSSDNRGQDLRRLKYEDNKFLKSIDHPPPSTPQLSSYARFLIYYFCGYGIFTKPDGESAFKEGGVQSDVLESEFEANGGKDTYDHQITDILLIFPQLHGESSKPSLQFCSPTVRAVFRKHSPIGLMLMHEEIDAGRELSYFHGCGGWCRFGYGSGSHGKEGERVALMCVKEYIVVLDIG</sequence>
<reference evidence="1" key="1">
    <citation type="journal article" date="2020" name="Stud. Mycol.">
        <title>101 Dothideomycetes genomes: a test case for predicting lifestyles and emergence of pathogens.</title>
        <authorList>
            <person name="Haridas S."/>
            <person name="Albert R."/>
            <person name="Binder M."/>
            <person name="Bloem J."/>
            <person name="Labutti K."/>
            <person name="Salamov A."/>
            <person name="Andreopoulos B."/>
            <person name="Baker S."/>
            <person name="Barry K."/>
            <person name="Bills G."/>
            <person name="Bluhm B."/>
            <person name="Cannon C."/>
            <person name="Castanera R."/>
            <person name="Culley D."/>
            <person name="Daum C."/>
            <person name="Ezra D."/>
            <person name="Gonzalez J."/>
            <person name="Henrissat B."/>
            <person name="Kuo A."/>
            <person name="Liang C."/>
            <person name="Lipzen A."/>
            <person name="Lutzoni F."/>
            <person name="Magnuson J."/>
            <person name="Mondo S."/>
            <person name="Nolan M."/>
            <person name="Ohm R."/>
            <person name="Pangilinan J."/>
            <person name="Park H.-J."/>
            <person name="Ramirez L."/>
            <person name="Alfaro M."/>
            <person name="Sun H."/>
            <person name="Tritt A."/>
            <person name="Yoshinaga Y."/>
            <person name="Zwiers L.-H."/>
            <person name="Turgeon B."/>
            <person name="Goodwin S."/>
            <person name="Spatafora J."/>
            <person name="Crous P."/>
            <person name="Grigoriev I."/>
        </authorList>
    </citation>
    <scope>NUCLEOTIDE SEQUENCE</scope>
    <source>
        <strain evidence="1">ATCC 200398</strain>
    </source>
</reference>
<dbReference type="EMBL" id="MU003512">
    <property type="protein sequence ID" value="KAF2469499.1"/>
    <property type="molecule type" value="Genomic_DNA"/>
</dbReference>
<dbReference type="Proteomes" id="UP000799755">
    <property type="component" value="Unassembled WGS sequence"/>
</dbReference>
<name>A0ACB6QR86_9PLEO</name>
<accession>A0ACB6QR86</accession>
<gene>
    <name evidence="1" type="ORF">BDR25DRAFT_356719</name>
</gene>
<proteinExistence type="predicted"/>
<evidence type="ECO:0000313" key="2">
    <source>
        <dbReference type="Proteomes" id="UP000799755"/>
    </source>
</evidence>
<evidence type="ECO:0000313" key="1">
    <source>
        <dbReference type="EMBL" id="KAF2469499.1"/>
    </source>
</evidence>
<organism evidence="1 2">
    <name type="scientific">Lindgomyces ingoldianus</name>
    <dbReference type="NCBI Taxonomy" id="673940"/>
    <lineage>
        <taxon>Eukaryota</taxon>
        <taxon>Fungi</taxon>
        <taxon>Dikarya</taxon>
        <taxon>Ascomycota</taxon>
        <taxon>Pezizomycotina</taxon>
        <taxon>Dothideomycetes</taxon>
        <taxon>Pleosporomycetidae</taxon>
        <taxon>Pleosporales</taxon>
        <taxon>Lindgomycetaceae</taxon>
        <taxon>Lindgomyces</taxon>
    </lineage>
</organism>
<comment type="caution">
    <text evidence="1">The sequence shown here is derived from an EMBL/GenBank/DDBJ whole genome shotgun (WGS) entry which is preliminary data.</text>
</comment>